<dbReference type="AlphaFoldDB" id="A0AAD6YWB6"/>
<dbReference type="Proteomes" id="UP001218218">
    <property type="component" value="Unassembled WGS sequence"/>
</dbReference>
<name>A0AAD6YWB6_9AGAR</name>
<accession>A0AAD6YWB6</accession>
<comment type="caution">
    <text evidence="1">The sequence shown here is derived from an EMBL/GenBank/DDBJ whole genome shotgun (WGS) entry which is preliminary data.</text>
</comment>
<sequence length="204" mass="23715">MPFLAQLQKALDAHQPELINVCPTPITWKDANHRSREAGFYPELDFDGMITLRDWIDQDAPNGHAFSLALMTTAIVGHVKEGREYSNSQNWHIWVLMTAHAPEGSKGKTLITFDSDVEPYHNQARERNALTFEFSYVDYIRKNKAGRSKERVWQNMPIPDRLSEQGFCFPFIMRWLLQLPEKGLDWRHNHGTLEYLQGFVQLKS</sequence>
<evidence type="ECO:0000313" key="1">
    <source>
        <dbReference type="EMBL" id="KAJ7300455.1"/>
    </source>
</evidence>
<organism evidence="1 2">
    <name type="scientific">Mycena albidolilacea</name>
    <dbReference type="NCBI Taxonomy" id="1033008"/>
    <lineage>
        <taxon>Eukaryota</taxon>
        <taxon>Fungi</taxon>
        <taxon>Dikarya</taxon>
        <taxon>Basidiomycota</taxon>
        <taxon>Agaricomycotina</taxon>
        <taxon>Agaricomycetes</taxon>
        <taxon>Agaricomycetidae</taxon>
        <taxon>Agaricales</taxon>
        <taxon>Marasmiineae</taxon>
        <taxon>Mycenaceae</taxon>
        <taxon>Mycena</taxon>
    </lineage>
</organism>
<dbReference type="EMBL" id="JARIHO010000167">
    <property type="protein sequence ID" value="KAJ7300455.1"/>
    <property type="molecule type" value="Genomic_DNA"/>
</dbReference>
<gene>
    <name evidence="1" type="ORF">DFH08DRAFT_908522</name>
</gene>
<protein>
    <submittedName>
        <fullName evidence="1">Uncharacterized protein</fullName>
    </submittedName>
</protein>
<evidence type="ECO:0000313" key="2">
    <source>
        <dbReference type="Proteomes" id="UP001218218"/>
    </source>
</evidence>
<keyword evidence="2" id="KW-1185">Reference proteome</keyword>
<proteinExistence type="predicted"/>
<reference evidence="1" key="1">
    <citation type="submission" date="2023-03" db="EMBL/GenBank/DDBJ databases">
        <title>Massive genome expansion in bonnet fungi (Mycena s.s.) driven by repeated elements and novel gene families across ecological guilds.</title>
        <authorList>
            <consortium name="Lawrence Berkeley National Laboratory"/>
            <person name="Harder C.B."/>
            <person name="Miyauchi S."/>
            <person name="Viragh M."/>
            <person name="Kuo A."/>
            <person name="Thoen E."/>
            <person name="Andreopoulos B."/>
            <person name="Lu D."/>
            <person name="Skrede I."/>
            <person name="Drula E."/>
            <person name="Henrissat B."/>
            <person name="Morin E."/>
            <person name="Kohler A."/>
            <person name="Barry K."/>
            <person name="LaButti K."/>
            <person name="Morin E."/>
            <person name="Salamov A."/>
            <person name="Lipzen A."/>
            <person name="Mereny Z."/>
            <person name="Hegedus B."/>
            <person name="Baldrian P."/>
            <person name="Stursova M."/>
            <person name="Weitz H."/>
            <person name="Taylor A."/>
            <person name="Grigoriev I.V."/>
            <person name="Nagy L.G."/>
            <person name="Martin F."/>
            <person name="Kauserud H."/>
        </authorList>
    </citation>
    <scope>NUCLEOTIDE SEQUENCE</scope>
    <source>
        <strain evidence="1">CBHHK002</strain>
    </source>
</reference>